<accession>A0A4R4MS64</accession>
<gene>
    <name evidence="1" type="ORF">E1267_40050</name>
</gene>
<proteinExistence type="predicted"/>
<comment type="caution">
    <text evidence="1">The sequence shown here is derived from an EMBL/GenBank/DDBJ whole genome shotgun (WGS) entry which is preliminary data.</text>
</comment>
<dbReference type="Proteomes" id="UP000295157">
    <property type="component" value="Unassembled WGS sequence"/>
</dbReference>
<protein>
    <submittedName>
        <fullName evidence="1">Uncharacterized protein</fullName>
    </submittedName>
</protein>
<evidence type="ECO:0000313" key="1">
    <source>
        <dbReference type="EMBL" id="TDB97262.1"/>
    </source>
</evidence>
<dbReference type="AlphaFoldDB" id="A0A4R4MS64"/>
<dbReference type="RefSeq" id="WP_132340937.1">
    <property type="nucleotide sequence ID" value="NZ_SMJZ01000269.1"/>
</dbReference>
<keyword evidence="2" id="KW-1185">Reference proteome</keyword>
<name>A0A4R4MS64_9ACTN</name>
<dbReference type="EMBL" id="SMJZ01000269">
    <property type="protein sequence ID" value="TDB97262.1"/>
    <property type="molecule type" value="Genomic_DNA"/>
</dbReference>
<reference evidence="1 2" key="1">
    <citation type="submission" date="2019-02" db="EMBL/GenBank/DDBJ databases">
        <title>Draft genome sequences of novel Actinobacteria.</title>
        <authorList>
            <person name="Sahin N."/>
            <person name="Ay H."/>
            <person name="Saygin H."/>
        </authorList>
    </citation>
    <scope>NUCLEOTIDE SEQUENCE [LARGE SCALE GENOMIC DNA]</scope>
    <source>
        <strain evidence="1 2">KC201</strain>
    </source>
</reference>
<sequence length="91" mass="10266">MPAQPREHTRTYFLGKLAEELEQRGLTVTLRSHPPALRISDPDTVLLAETVDCVPLSEGWFYRWSWGELVGLTDDPALAAERIVHVLAARQ</sequence>
<evidence type="ECO:0000313" key="2">
    <source>
        <dbReference type="Proteomes" id="UP000295157"/>
    </source>
</evidence>
<organism evidence="1 2">
    <name type="scientific">Nonomuraea longispora</name>
    <dbReference type="NCBI Taxonomy" id="1848320"/>
    <lineage>
        <taxon>Bacteria</taxon>
        <taxon>Bacillati</taxon>
        <taxon>Actinomycetota</taxon>
        <taxon>Actinomycetes</taxon>
        <taxon>Streptosporangiales</taxon>
        <taxon>Streptosporangiaceae</taxon>
        <taxon>Nonomuraea</taxon>
    </lineage>
</organism>
<dbReference type="OrthoDB" id="3538245at2"/>